<evidence type="ECO:0000313" key="2">
    <source>
        <dbReference type="Proteomes" id="UP001151760"/>
    </source>
</evidence>
<reference evidence="1" key="1">
    <citation type="journal article" date="2022" name="Int. J. Mol. Sci.">
        <title>Draft Genome of Tanacetum Coccineum: Genomic Comparison of Closely Related Tanacetum-Family Plants.</title>
        <authorList>
            <person name="Yamashiro T."/>
            <person name="Shiraishi A."/>
            <person name="Nakayama K."/>
            <person name="Satake H."/>
        </authorList>
    </citation>
    <scope>NUCLEOTIDE SEQUENCE</scope>
</reference>
<protein>
    <recommendedName>
        <fullName evidence="3">Reverse transcriptase domain-containing protein</fullName>
    </recommendedName>
</protein>
<gene>
    <name evidence="1" type="ORF">Tco_0653651</name>
</gene>
<dbReference type="EMBL" id="BQNB010009109">
    <property type="protein sequence ID" value="GJS58867.1"/>
    <property type="molecule type" value="Genomic_DNA"/>
</dbReference>
<dbReference type="Proteomes" id="UP001151760">
    <property type="component" value="Unassembled WGS sequence"/>
</dbReference>
<organism evidence="1 2">
    <name type="scientific">Tanacetum coccineum</name>
    <dbReference type="NCBI Taxonomy" id="301880"/>
    <lineage>
        <taxon>Eukaryota</taxon>
        <taxon>Viridiplantae</taxon>
        <taxon>Streptophyta</taxon>
        <taxon>Embryophyta</taxon>
        <taxon>Tracheophyta</taxon>
        <taxon>Spermatophyta</taxon>
        <taxon>Magnoliopsida</taxon>
        <taxon>eudicotyledons</taxon>
        <taxon>Gunneridae</taxon>
        <taxon>Pentapetalae</taxon>
        <taxon>asterids</taxon>
        <taxon>campanulids</taxon>
        <taxon>Asterales</taxon>
        <taxon>Asteraceae</taxon>
        <taxon>Asteroideae</taxon>
        <taxon>Anthemideae</taxon>
        <taxon>Anthemidinae</taxon>
        <taxon>Tanacetum</taxon>
    </lineage>
</organism>
<evidence type="ECO:0008006" key="3">
    <source>
        <dbReference type="Google" id="ProtNLM"/>
    </source>
</evidence>
<reference evidence="1" key="2">
    <citation type="submission" date="2022-01" db="EMBL/GenBank/DDBJ databases">
        <authorList>
            <person name="Yamashiro T."/>
            <person name="Shiraishi A."/>
            <person name="Satake H."/>
            <person name="Nakayama K."/>
        </authorList>
    </citation>
    <scope>NUCLEOTIDE SEQUENCE</scope>
</reference>
<accession>A0ABQ4X169</accession>
<name>A0ABQ4X169_9ASTR</name>
<proteinExistence type="predicted"/>
<keyword evidence="2" id="KW-1185">Reference proteome</keyword>
<evidence type="ECO:0000313" key="1">
    <source>
        <dbReference type="EMBL" id="GJS58867.1"/>
    </source>
</evidence>
<comment type="caution">
    <text evidence="1">The sequence shown here is derived from an EMBL/GenBank/DDBJ whole genome shotgun (WGS) entry which is preliminary data.</text>
</comment>
<sequence>MPPYEMQYGRKCQTLVCWEEVGSRELESTNVVLATTEKIETILERLKEAQDMWKSYADIGDFVMLKVSPWKGVIQFKNKGKLSPRYNGNITRAQALGGNRKQR</sequence>